<dbReference type="GO" id="GO:0016614">
    <property type="term" value="F:oxidoreductase activity, acting on CH-OH group of donors"/>
    <property type="evidence" value="ECO:0007669"/>
    <property type="project" value="InterPro"/>
</dbReference>
<evidence type="ECO:0000256" key="3">
    <source>
        <dbReference type="RuleBase" id="RU003968"/>
    </source>
</evidence>
<dbReference type="SUPFAM" id="SSF51905">
    <property type="entry name" value="FAD/NAD(P)-binding domain"/>
    <property type="match status" value="1"/>
</dbReference>
<reference evidence="6 7" key="1">
    <citation type="journal article" date="2016" name="Nat. Commun.">
        <title>Ectomycorrhizal ecology is imprinted in the genome of the dominant symbiotic fungus Cenococcum geophilum.</title>
        <authorList>
            <consortium name="DOE Joint Genome Institute"/>
            <person name="Peter M."/>
            <person name="Kohler A."/>
            <person name="Ohm R.A."/>
            <person name="Kuo A."/>
            <person name="Krutzmann J."/>
            <person name="Morin E."/>
            <person name="Arend M."/>
            <person name="Barry K.W."/>
            <person name="Binder M."/>
            <person name="Choi C."/>
            <person name="Clum A."/>
            <person name="Copeland A."/>
            <person name="Grisel N."/>
            <person name="Haridas S."/>
            <person name="Kipfer T."/>
            <person name="LaButti K."/>
            <person name="Lindquist E."/>
            <person name="Lipzen A."/>
            <person name="Maire R."/>
            <person name="Meier B."/>
            <person name="Mihaltcheva S."/>
            <person name="Molinier V."/>
            <person name="Murat C."/>
            <person name="Poggeler S."/>
            <person name="Quandt C.A."/>
            <person name="Sperisen C."/>
            <person name="Tritt A."/>
            <person name="Tisserant E."/>
            <person name="Crous P.W."/>
            <person name="Henrissat B."/>
            <person name="Nehls U."/>
            <person name="Egli S."/>
            <person name="Spatafora J.W."/>
            <person name="Grigoriev I.V."/>
            <person name="Martin F.M."/>
        </authorList>
    </citation>
    <scope>NUCLEOTIDE SEQUENCE [LARGE SCALE GENOMIC DNA]</scope>
    <source>
        <strain evidence="6 7">CBS 207.34</strain>
    </source>
</reference>
<feature type="binding site" evidence="2">
    <location>
        <position position="244"/>
    </location>
    <ligand>
        <name>FAD</name>
        <dbReference type="ChEBI" id="CHEBI:57692"/>
    </ligand>
</feature>
<dbReference type="InterPro" id="IPR000172">
    <property type="entry name" value="GMC_OxRdtase_N"/>
</dbReference>
<dbReference type="AlphaFoldDB" id="A0A8E2JMG8"/>
<gene>
    <name evidence="6" type="ORF">AOQ84DRAFT_349029</name>
</gene>
<keyword evidence="7" id="KW-1185">Reference proteome</keyword>
<dbReference type="Pfam" id="PF00732">
    <property type="entry name" value="GMC_oxred_N"/>
    <property type="match status" value="1"/>
</dbReference>
<name>A0A8E2JMG8_9PEZI</name>
<keyword evidence="3" id="KW-0285">Flavoprotein</keyword>
<feature type="binding site" evidence="2">
    <location>
        <begin position="549"/>
        <end position="550"/>
    </location>
    <ligand>
        <name>FAD</name>
        <dbReference type="ChEBI" id="CHEBI:57692"/>
    </ligand>
</feature>
<evidence type="ECO:0000256" key="4">
    <source>
        <dbReference type="SAM" id="SignalP"/>
    </source>
</evidence>
<accession>A0A8E2JMG8</accession>
<evidence type="ECO:0000313" key="6">
    <source>
        <dbReference type="EMBL" id="OCL02553.1"/>
    </source>
</evidence>
<dbReference type="GO" id="GO:0050660">
    <property type="term" value="F:flavin adenine dinucleotide binding"/>
    <property type="evidence" value="ECO:0007669"/>
    <property type="project" value="InterPro"/>
</dbReference>
<dbReference type="Gene3D" id="3.30.410.10">
    <property type="entry name" value="Cholesterol Oxidase, domain 2"/>
    <property type="match status" value="1"/>
</dbReference>
<dbReference type="Gene3D" id="3.50.50.60">
    <property type="entry name" value="FAD/NAD(P)-binding domain"/>
    <property type="match status" value="1"/>
</dbReference>
<feature type="signal peptide" evidence="4">
    <location>
        <begin position="1"/>
        <end position="23"/>
    </location>
</feature>
<sequence length="568" mass="60241">MKLSRLFIVASISSIRFAHNVLASPPSNSTWDYIIVGAGAAGIPLADGLSESGKSVLLLERGFASSHRWGGQLRPSWLDGSNLTRFDVPGLYGYIWTNNTENSGILCSDYEATAGCVLGGGTAVNAGLWWKPPHDDWDLVFPPGWHSADMAPYVEKAFRRIPWTDTPSTDGKRYFQNAATKVTNVLTTAGYTALSANDHPNAKSSVVSNSEYLFLHGERGGIMATYLVSAAERKNFQLQMNTTVARLVRKGDTVTGVEVEASGVGGYSGTIAVTPNTGRVILSAGVFGTAKILFRSGIGPKDQLEIVKASPEGPNMIDEKDWIDLPVGYNLDDNPNAFLVALDPTIEAYDYIGAYNTPIAADAAEYLANRSGPLAQVEGPINPIFWDTVTGGDNITREVQWSVNSGALSNTTAIAFTASLGRGKTARGRLTITPNLTINVSTLPYFNDPGAHDATAFTAAIAKVLPLLQQLPNATLYQPAPGVSAADFVKSLTIDISMSASHWVGSTKMGPGGAGGEGWVVDTETRVRGVRGLHVVDAGIVNGVPTSNPQSVFVVVAQRAAVEILKLG</sequence>
<evidence type="ECO:0000259" key="5">
    <source>
        <dbReference type="PROSITE" id="PS00623"/>
    </source>
</evidence>
<dbReference type="PROSITE" id="PS00623">
    <property type="entry name" value="GMC_OXRED_1"/>
    <property type="match status" value="1"/>
</dbReference>
<dbReference type="PANTHER" id="PTHR47190">
    <property type="entry name" value="DEHYDROGENASE, PUTATIVE-RELATED"/>
    <property type="match status" value="1"/>
</dbReference>
<dbReference type="InterPro" id="IPR012132">
    <property type="entry name" value="GMC_OxRdtase"/>
</dbReference>
<organism evidence="6 7">
    <name type="scientific">Glonium stellatum</name>
    <dbReference type="NCBI Taxonomy" id="574774"/>
    <lineage>
        <taxon>Eukaryota</taxon>
        <taxon>Fungi</taxon>
        <taxon>Dikarya</taxon>
        <taxon>Ascomycota</taxon>
        <taxon>Pezizomycotina</taxon>
        <taxon>Dothideomycetes</taxon>
        <taxon>Pleosporomycetidae</taxon>
        <taxon>Gloniales</taxon>
        <taxon>Gloniaceae</taxon>
        <taxon>Glonium</taxon>
    </lineage>
</organism>
<dbReference type="OrthoDB" id="413885at2759"/>
<proteinExistence type="inferred from homology"/>
<protein>
    <submittedName>
        <fullName evidence="6">Cellobiose dehydrogenase</fullName>
    </submittedName>
</protein>
<dbReference type="PIRSF" id="PIRSF000137">
    <property type="entry name" value="Alcohol_oxidase"/>
    <property type="match status" value="1"/>
</dbReference>
<evidence type="ECO:0000313" key="7">
    <source>
        <dbReference type="Proteomes" id="UP000250140"/>
    </source>
</evidence>
<feature type="binding site" evidence="2">
    <location>
        <position position="117"/>
    </location>
    <ligand>
        <name>FAD</name>
        <dbReference type="ChEBI" id="CHEBI:57692"/>
    </ligand>
</feature>
<comment type="cofactor">
    <cofactor evidence="2">
        <name>FAD</name>
        <dbReference type="ChEBI" id="CHEBI:57692"/>
    </cofactor>
</comment>
<keyword evidence="2 3" id="KW-0274">FAD</keyword>
<keyword evidence="4" id="KW-0732">Signal</keyword>
<comment type="similarity">
    <text evidence="1 3">Belongs to the GMC oxidoreductase family.</text>
</comment>
<dbReference type="InterPro" id="IPR053208">
    <property type="entry name" value="GMC_Oxidoreductase_CD"/>
</dbReference>
<feature type="chain" id="PRO_5034659860" evidence="4">
    <location>
        <begin position="24"/>
        <end position="568"/>
    </location>
</feature>
<dbReference type="Pfam" id="PF05199">
    <property type="entry name" value="GMC_oxred_C"/>
    <property type="match status" value="1"/>
</dbReference>
<dbReference type="Proteomes" id="UP000250140">
    <property type="component" value="Unassembled WGS sequence"/>
</dbReference>
<evidence type="ECO:0000256" key="2">
    <source>
        <dbReference type="PIRSR" id="PIRSR000137-2"/>
    </source>
</evidence>
<dbReference type="EMBL" id="KV750931">
    <property type="protein sequence ID" value="OCL02553.1"/>
    <property type="molecule type" value="Genomic_DNA"/>
</dbReference>
<dbReference type="PANTHER" id="PTHR47190:SF2">
    <property type="entry name" value="CELLOBIOSE DEHYDROGENASE (AFU_ORTHOLOGUE AFUA_2G17620)"/>
    <property type="match status" value="1"/>
</dbReference>
<dbReference type="InterPro" id="IPR007867">
    <property type="entry name" value="GMC_OxRtase_C"/>
</dbReference>
<feature type="domain" description="Glucose-methanol-choline oxidoreductase N-terminal" evidence="5">
    <location>
        <begin position="115"/>
        <end position="138"/>
    </location>
</feature>
<dbReference type="InterPro" id="IPR036188">
    <property type="entry name" value="FAD/NAD-bd_sf"/>
</dbReference>
<evidence type="ECO:0000256" key="1">
    <source>
        <dbReference type="ARBA" id="ARBA00010790"/>
    </source>
</evidence>
<dbReference type="SUPFAM" id="SSF54373">
    <property type="entry name" value="FAD-linked reductases, C-terminal domain"/>
    <property type="match status" value="1"/>
</dbReference>